<protein>
    <submittedName>
        <fullName evidence="1">Uncharacterized protein</fullName>
    </submittedName>
</protein>
<dbReference type="Gramene" id="CDF40539">
    <property type="protein sequence ID" value="CDF40539"/>
    <property type="gene ID" value="CHC_T00007251001"/>
</dbReference>
<dbReference type="GeneID" id="17318538"/>
<gene>
    <name evidence="1" type="ORF">CHC_T00007251001</name>
</gene>
<dbReference type="InterPro" id="IPR027417">
    <property type="entry name" value="P-loop_NTPase"/>
</dbReference>
<dbReference type="RefSeq" id="XP_005710833.1">
    <property type="nucleotide sequence ID" value="XM_005710776.1"/>
</dbReference>
<dbReference type="Proteomes" id="UP000012073">
    <property type="component" value="Unassembled WGS sequence"/>
</dbReference>
<keyword evidence="2" id="KW-1185">Reference proteome</keyword>
<proteinExistence type="predicted"/>
<sequence length="201" mass="22265">MSPHLGQRQVVVLIRGYPGVGKTTLALGVAKELGYCLVCKDDVREPAMRHDARVLADIRKVCPEHAASIHVDSNDMTYEAMFAVGLTQLNVGAKGVVLESPLGRVALGERAVQITRKAQALCVLVDCYAEKSVWEERLAKRTSRDFRPRNADQIVRNYENIEYKIDCDAHVMIDCGNPLEDNVKCVIKIINQLLADETSSS</sequence>
<evidence type="ECO:0000313" key="1">
    <source>
        <dbReference type="EMBL" id="CDF40539.1"/>
    </source>
</evidence>
<dbReference type="Pfam" id="PF13671">
    <property type="entry name" value="AAA_33"/>
    <property type="match status" value="1"/>
</dbReference>
<dbReference type="PANTHER" id="PTHR37807">
    <property type="entry name" value="OS07G0160300 PROTEIN"/>
    <property type="match status" value="1"/>
</dbReference>
<dbReference type="AlphaFoldDB" id="R7QR01"/>
<reference evidence="2" key="1">
    <citation type="journal article" date="2013" name="Proc. Natl. Acad. Sci. U.S.A.">
        <title>Genome structure and metabolic features in the red seaweed Chondrus crispus shed light on evolution of the Archaeplastida.</title>
        <authorList>
            <person name="Collen J."/>
            <person name="Porcel B."/>
            <person name="Carre W."/>
            <person name="Ball S.G."/>
            <person name="Chaparro C."/>
            <person name="Tonon T."/>
            <person name="Barbeyron T."/>
            <person name="Michel G."/>
            <person name="Noel B."/>
            <person name="Valentin K."/>
            <person name="Elias M."/>
            <person name="Artiguenave F."/>
            <person name="Arun A."/>
            <person name="Aury J.M."/>
            <person name="Barbosa-Neto J.F."/>
            <person name="Bothwell J.H."/>
            <person name="Bouget F.Y."/>
            <person name="Brillet L."/>
            <person name="Cabello-Hurtado F."/>
            <person name="Capella-Gutierrez S."/>
            <person name="Charrier B."/>
            <person name="Cladiere L."/>
            <person name="Cock J.M."/>
            <person name="Coelho S.M."/>
            <person name="Colleoni C."/>
            <person name="Czjzek M."/>
            <person name="Da Silva C."/>
            <person name="Delage L."/>
            <person name="Denoeud F."/>
            <person name="Deschamps P."/>
            <person name="Dittami S.M."/>
            <person name="Gabaldon T."/>
            <person name="Gachon C.M."/>
            <person name="Groisillier A."/>
            <person name="Herve C."/>
            <person name="Jabbari K."/>
            <person name="Katinka M."/>
            <person name="Kloareg B."/>
            <person name="Kowalczyk N."/>
            <person name="Labadie K."/>
            <person name="Leblanc C."/>
            <person name="Lopez P.J."/>
            <person name="McLachlan D.H."/>
            <person name="Meslet-Cladiere L."/>
            <person name="Moustafa A."/>
            <person name="Nehr Z."/>
            <person name="Nyvall Collen P."/>
            <person name="Panaud O."/>
            <person name="Partensky F."/>
            <person name="Poulain J."/>
            <person name="Rensing S.A."/>
            <person name="Rousvoal S."/>
            <person name="Samson G."/>
            <person name="Symeonidi A."/>
            <person name="Weissenbach J."/>
            <person name="Zambounis A."/>
            <person name="Wincker P."/>
            <person name="Boyen C."/>
        </authorList>
    </citation>
    <scope>NUCLEOTIDE SEQUENCE [LARGE SCALE GENOMIC DNA]</scope>
    <source>
        <strain evidence="2">cv. Stackhouse</strain>
    </source>
</reference>
<dbReference type="OMA" id="DVREPAM"/>
<dbReference type="EMBL" id="HG002195">
    <property type="protein sequence ID" value="CDF40539.1"/>
    <property type="molecule type" value="Genomic_DNA"/>
</dbReference>
<dbReference type="PhylomeDB" id="R7QR01"/>
<dbReference type="KEGG" id="ccp:CHC_T00007251001"/>
<dbReference type="OrthoDB" id="2613at2759"/>
<dbReference type="SUPFAM" id="SSF52540">
    <property type="entry name" value="P-loop containing nucleoside triphosphate hydrolases"/>
    <property type="match status" value="1"/>
</dbReference>
<dbReference type="Gene3D" id="3.40.50.300">
    <property type="entry name" value="P-loop containing nucleotide triphosphate hydrolases"/>
    <property type="match status" value="1"/>
</dbReference>
<organism evidence="1 2">
    <name type="scientific">Chondrus crispus</name>
    <name type="common">Carrageen Irish moss</name>
    <name type="synonym">Polymorpha crispa</name>
    <dbReference type="NCBI Taxonomy" id="2769"/>
    <lineage>
        <taxon>Eukaryota</taxon>
        <taxon>Rhodophyta</taxon>
        <taxon>Florideophyceae</taxon>
        <taxon>Rhodymeniophycidae</taxon>
        <taxon>Gigartinales</taxon>
        <taxon>Gigartinaceae</taxon>
        <taxon>Chondrus</taxon>
    </lineage>
</organism>
<dbReference type="PANTHER" id="PTHR37807:SF3">
    <property type="entry name" value="OS07G0160300 PROTEIN"/>
    <property type="match status" value="1"/>
</dbReference>
<evidence type="ECO:0000313" key="2">
    <source>
        <dbReference type="Proteomes" id="UP000012073"/>
    </source>
</evidence>
<name>R7QR01_CHOCR</name>
<accession>R7QR01</accession>
<dbReference type="STRING" id="2769.R7QR01"/>